<evidence type="ECO:0000256" key="3">
    <source>
        <dbReference type="SAM" id="Phobius"/>
    </source>
</evidence>
<keyword evidence="2" id="KW-1015">Disulfide bond</keyword>
<organism evidence="5 6">
    <name type="scientific">Candidatus Komeilibacteria bacterium CG_4_10_14_0_8_um_filter_37_78</name>
    <dbReference type="NCBI Taxonomy" id="1974471"/>
    <lineage>
        <taxon>Bacteria</taxon>
        <taxon>Candidatus Komeiliibacteriota</taxon>
    </lineage>
</organism>
<dbReference type="SMART" id="SM00560">
    <property type="entry name" value="LamGL"/>
    <property type="match status" value="1"/>
</dbReference>
<feature type="transmembrane region" description="Helical" evidence="3">
    <location>
        <begin position="106"/>
        <end position="127"/>
    </location>
</feature>
<dbReference type="EMBL" id="PFMC01000070">
    <property type="protein sequence ID" value="PIY94231.1"/>
    <property type="molecule type" value="Genomic_DNA"/>
</dbReference>
<dbReference type="Proteomes" id="UP000228689">
    <property type="component" value="Unassembled WGS sequence"/>
</dbReference>
<feature type="domain" description="LamG-like jellyroll fold" evidence="4">
    <location>
        <begin position="625"/>
        <end position="764"/>
    </location>
</feature>
<proteinExistence type="predicted"/>
<evidence type="ECO:0000256" key="2">
    <source>
        <dbReference type="ARBA" id="ARBA00023157"/>
    </source>
</evidence>
<name>A0A2M7RCC4_9BACT</name>
<dbReference type="Gene3D" id="1.20.1070.10">
    <property type="entry name" value="Rhodopsin 7-helix transmembrane proteins"/>
    <property type="match status" value="1"/>
</dbReference>
<dbReference type="InterPro" id="IPR006558">
    <property type="entry name" value="LamG-like"/>
</dbReference>
<dbReference type="Gene3D" id="2.60.120.200">
    <property type="match status" value="1"/>
</dbReference>
<evidence type="ECO:0000259" key="4">
    <source>
        <dbReference type="SMART" id="SM00560"/>
    </source>
</evidence>
<evidence type="ECO:0000256" key="1">
    <source>
        <dbReference type="ARBA" id="ARBA00022729"/>
    </source>
</evidence>
<dbReference type="Pfam" id="PF13205">
    <property type="entry name" value="Big_5"/>
    <property type="match status" value="1"/>
</dbReference>
<keyword evidence="1" id="KW-0732">Signal</keyword>
<feature type="transmembrane region" description="Helical" evidence="3">
    <location>
        <begin position="66"/>
        <end position="85"/>
    </location>
</feature>
<dbReference type="Pfam" id="PF13385">
    <property type="entry name" value="Laminin_G_3"/>
    <property type="match status" value="1"/>
</dbReference>
<gene>
    <name evidence="5" type="ORF">COY67_02755</name>
</gene>
<comment type="caution">
    <text evidence="5">The sequence shown here is derived from an EMBL/GenBank/DDBJ whole genome shotgun (WGS) entry which is preliminary data.</text>
</comment>
<dbReference type="SUPFAM" id="SSF49899">
    <property type="entry name" value="Concanavalin A-like lectins/glucanases"/>
    <property type="match status" value="1"/>
</dbReference>
<keyword evidence="3" id="KW-0472">Membrane</keyword>
<accession>A0A2M7RCC4</accession>
<evidence type="ECO:0000313" key="6">
    <source>
        <dbReference type="Proteomes" id="UP000228689"/>
    </source>
</evidence>
<reference evidence="6" key="1">
    <citation type="submission" date="2017-09" db="EMBL/GenBank/DDBJ databases">
        <title>Depth-based differentiation of microbial function through sediment-hosted aquifers and enrichment of novel symbionts in the deep terrestrial subsurface.</title>
        <authorList>
            <person name="Probst A.J."/>
            <person name="Ladd B."/>
            <person name="Jarett J.K."/>
            <person name="Geller-Mcgrath D.E."/>
            <person name="Sieber C.M.K."/>
            <person name="Emerson J.B."/>
            <person name="Anantharaman K."/>
            <person name="Thomas B.C."/>
            <person name="Malmstrom R."/>
            <person name="Stieglmeier M."/>
            <person name="Klingl A."/>
            <person name="Woyke T."/>
            <person name="Ryan C.M."/>
            <person name="Banfield J.F."/>
        </authorList>
    </citation>
    <scope>NUCLEOTIDE SEQUENCE [LARGE SCALE GENOMIC DNA]</scope>
</reference>
<dbReference type="InterPro" id="IPR043993">
    <property type="entry name" value="T4SS_pilin"/>
</dbReference>
<protein>
    <recommendedName>
        <fullName evidence="4">LamG-like jellyroll fold domain-containing protein</fullName>
    </recommendedName>
</protein>
<dbReference type="InterPro" id="IPR013320">
    <property type="entry name" value="ConA-like_dom_sf"/>
</dbReference>
<dbReference type="AlphaFoldDB" id="A0A2M7RCC4"/>
<evidence type="ECO:0000313" key="5">
    <source>
        <dbReference type="EMBL" id="PIY94231.1"/>
    </source>
</evidence>
<sequence>MLESVKIFLSKRRIAILSIYFLIAILFLLAVPVFAADSFNLDETGTGLGLTPVAEDFSIRQTVINIVKYLIGFIGIAAIVMILYGGVRWMTAGGSVDKVAKAKKTIINAAIGLMICILSYAIVYFVAFQLGDEVFGDGSGGDGTAPYYSGGLGGGAIASHYPPRGAVGVPRNINIVVTFRDLINPGSITADTVEIRNNTQDSVNTWTNSTTDNRTFVFFPDNDLGSDAEDNIYIVTLKNGIENSEGDLIFGNLGYEYTWQFTVSIEIDVTPPTVVGIYPADNDGTAYPRNTIVQMVFSEPVIGSTGTFTIQEPNFTNIQVYAVWGVNEGLYGTFVASNNYRTTEFIPAAVCGENGCGDVMHCFLMDSMCTDIPDGEDCIHEHGVRIKTDLTPGFPFEGIVDMAGNPLDGDEDGTGGEGTEDDKTWSFDLIDELDLTPPQIIEKSPGAFENSVPLNKPVKVTFSELMMSSTLNADNLAIGIFGLEDGIPYWVTSDIAEVDIDGDLIETTIANINHDVFSSFTVHENRVLSSCQDINQNCLLIIEDRSAQGRGFIAPQLLEGLVGHWNFDEGAGMTVADLSGTGNDGTLYRLQEDDWVTNSTGSAIDYDGDKGYVNVLHDESLMFDGPFSVSLWVKLTTDPLSYKNGQPNWVPQFVSKSSWGADFRVRFWTGGKIAFATYGLSNSSLTTKNQVLFQDKYVHVVAVWDGVSKLIYIDGEENARFDGVTGQLAHLDHNLGIGANRFGSESFLGLIDNVRIYNRALTPQEVGLLYDIEFVE</sequence>
<dbReference type="InterPro" id="IPR032812">
    <property type="entry name" value="SbsA_Ig"/>
</dbReference>
<keyword evidence="3" id="KW-0812">Transmembrane</keyword>
<keyword evidence="3" id="KW-1133">Transmembrane helix</keyword>
<feature type="transmembrane region" description="Helical" evidence="3">
    <location>
        <begin position="14"/>
        <end position="35"/>
    </location>
</feature>
<dbReference type="Pfam" id="PF18895">
    <property type="entry name" value="T4SS_pilin"/>
    <property type="match status" value="1"/>
</dbReference>